<dbReference type="EMBL" id="JAOTNP010000046">
    <property type="protein sequence ID" value="MDV8947272.1"/>
    <property type="molecule type" value="Genomic_DNA"/>
</dbReference>
<dbReference type="AlphaFoldDB" id="A0AAW9A3C4"/>
<dbReference type="InterPro" id="IPR029044">
    <property type="entry name" value="Nucleotide-diphossugar_trans"/>
</dbReference>
<keyword evidence="2" id="KW-0328">Glycosyltransferase</keyword>
<dbReference type="Proteomes" id="UP001286376">
    <property type="component" value="Unassembled WGS sequence"/>
</dbReference>
<protein>
    <submittedName>
        <fullName evidence="2">Glycosyltransferase</fullName>
        <ecNumber evidence="2">2.4.-.-</ecNumber>
    </submittedName>
</protein>
<accession>A0AAW9A3C4</accession>
<gene>
    <name evidence="2" type="ORF">NX099_07685</name>
</gene>
<dbReference type="Gene3D" id="3.90.550.10">
    <property type="entry name" value="Spore Coat Polysaccharide Biosynthesis Protein SpsA, Chain A"/>
    <property type="match status" value="1"/>
</dbReference>
<proteinExistence type="predicted"/>
<reference evidence="2 3" key="1">
    <citation type="journal article" date="2022" name="Front. Cell. Infect. Microbiol.">
        <title>The probiotic and immunomodulation effects of Limosilactobacillus reuteri RGW1 isolated from calf feces.</title>
        <authorList>
            <person name="Huang K."/>
            <person name="Shi W."/>
            <person name="Yang B."/>
            <person name="Wang J."/>
        </authorList>
    </citation>
    <scope>NUCLEOTIDE SEQUENCE [LARGE SCALE GENOMIC DNA]</scope>
    <source>
        <strain evidence="2 3">RGW1</strain>
    </source>
</reference>
<evidence type="ECO:0000313" key="3">
    <source>
        <dbReference type="Proteomes" id="UP001286376"/>
    </source>
</evidence>
<feature type="domain" description="Glycosyltransferase 2-like" evidence="1">
    <location>
        <begin position="1"/>
        <end position="108"/>
    </location>
</feature>
<evidence type="ECO:0000313" key="2">
    <source>
        <dbReference type="EMBL" id="MDV8947272.1"/>
    </source>
</evidence>
<name>A0AAW9A3C4_LIMRT</name>
<dbReference type="PANTHER" id="PTHR43685:SF2">
    <property type="entry name" value="GLYCOSYLTRANSFERASE 2-LIKE DOMAIN-CONTAINING PROTEIN"/>
    <property type="match status" value="1"/>
</dbReference>
<evidence type="ECO:0000259" key="1">
    <source>
        <dbReference type="Pfam" id="PF00535"/>
    </source>
</evidence>
<dbReference type="InterPro" id="IPR050834">
    <property type="entry name" value="Glycosyltransf_2"/>
</dbReference>
<organism evidence="2 3">
    <name type="scientific">Limosilactobacillus reuteri</name>
    <name type="common">Lactobacillus reuteri</name>
    <dbReference type="NCBI Taxonomy" id="1598"/>
    <lineage>
        <taxon>Bacteria</taxon>
        <taxon>Bacillati</taxon>
        <taxon>Bacillota</taxon>
        <taxon>Bacilli</taxon>
        <taxon>Lactobacillales</taxon>
        <taxon>Lactobacillaceae</taxon>
        <taxon>Limosilactobacillus</taxon>
    </lineage>
</organism>
<dbReference type="SUPFAM" id="SSF53448">
    <property type="entry name" value="Nucleotide-diphospho-sugar transferases"/>
    <property type="match status" value="1"/>
</dbReference>
<dbReference type="InterPro" id="IPR001173">
    <property type="entry name" value="Glyco_trans_2-like"/>
</dbReference>
<sequence length="304" mass="35667">MSTYNGEKYIKEQLKSLYKQKGDFDIYIYIRDDGSSDNTVNIIEEYGVLFDHFKFLKDRQHNLGPARSFLLLLKQTSKHDFYFFCDQDDVWCDYKIQRAISKLQKIEKKECLKPKLYFSNATIVDKMLKPIGKVYKSRPNYDFYSSLLLGGALGCTMCFDNNLACIIKEERLPSKIIMHDFYTLSLCSLLNGIIIYDEKETLKYRQHGENSIGVNYTFLNKVYRNIKDIFTPVNCTVSEQLKSIICLYKNSFKLNNAQKSWLILLTNLNKKITNKMKFMLLDKAKYRNISNKIVTHLSILMGNY</sequence>
<keyword evidence="2" id="KW-0808">Transferase</keyword>
<comment type="caution">
    <text evidence="2">The sequence shown here is derived from an EMBL/GenBank/DDBJ whole genome shotgun (WGS) entry which is preliminary data.</text>
</comment>
<dbReference type="EC" id="2.4.-.-" evidence="2"/>
<dbReference type="Pfam" id="PF00535">
    <property type="entry name" value="Glycos_transf_2"/>
    <property type="match status" value="1"/>
</dbReference>
<dbReference type="GO" id="GO:0016757">
    <property type="term" value="F:glycosyltransferase activity"/>
    <property type="evidence" value="ECO:0007669"/>
    <property type="project" value="UniProtKB-KW"/>
</dbReference>
<dbReference type="RefSeq" id="WP_317849000.1">
    <property type="nucleotide sequence ID" value="NZ_JAOTNP010000046.1"/>
</dbReference>
<dbReference type="PANTHER" id="PTHR43685">
    <property type="entry name" value="GLYCOSYLTRANSFERASE"/>
    <property type="match status" value="1"/>
</dbReference>